<organism evidence="4 5">
    <name type="scientific">Mycena chlorophos</name>
    <name type="common">Agaric fungus</name>
    <name type="synonym">Agaricus chlorophos</name>
    <dbReference type="NCBI Taxonomy" id="658473"/>
    <lineage>
        <taxon>Eukaryota</taxon>
        <taxon>Fungi</taxon>
        <taxon>Dikarya</taxon>
        <taxon>Basidiomycota</taxon>
        <taxon>Agaricomycotina</taxon>
        <taxon>Agaricomycetes</taxon>
        <taxon>Agaricomycetidae</taxon>
        <taxon>Agaricales</taxon>
        <taxon>Marasmiineae</taxon>
        <taxon>Mycenaceae</taxon>
        <taxon>Mycena</taxon>
    </lineage>
</organism>
<dbReference type="InterPro" id="IPR006115">
    <property type="entry name" value="6PGDH_NADP-bd"/>
</dbReference>
<name>A0ABQ0M1K6_MYCCL</name>
<evidence type="ECO:0000259" key="2">
    <source>
        <dbReference type="Pfam" id="PF03446"/>
    </source>
</evidence>
<accession>A0ABQ0M1K6</accession>
<protein>
    <submittedName>
        <fullName evidence="4">NAD-binding phosphogluconate dehydrogenase-like protein</fullName>
    </submittedName>
</protein>
<dbReference type="PANTHER" id="PTHR43580">
    <property type="entry name" value="OXIDOREDUCTASE GLYR1-RELATED"/>
    <property type="match status" value="1"/>
</dbReference>
<evidence type="ECO:0000313" key="4">
    <source>
        <dbReference type="EMBL" id="GAT57117.1"/>
    </source>
</evidence>
<gene>
    <name evidence="4" type="ORF">MCHLO_13693</name>
</gene>
<sequence length="299" mass="30675">MAVIAILAPGVMGAGLAARLYASGSGSILTNLEGRSAATRERAAQAHMEHASYVDIVQRATHIYSVVPPGEASAVAQTILDAYKESGTTHKLIFADCNAINVQSVKHMAALFVDSGITFLDGSIIGLPPSANFNPAIYLSGHADDGAALESFVTAGVGLNIVPLRGDGAGIGDASAVKMAHSGVVKGLLGLFSTSILAANASSPSTAGGLLHALQHTQPALVQFAAKLLPQALPKAYRFVAEMDEVGGFVGGNLNGAQTFEGLSATFSRIADADARTPPGLEIELLLKFAEEAQKIQSN</sequence>
<dbReference type="Proteomes" id="UP000815677">
    <property type="component" value="Unassembled WGS sequence"/>
</dbReference>
<dbReference type="InterPro" id="IPR036291">
    <property type="entry name" value="NAD(P)-bd_dom_sf"/>
</dbReference>
<dbReference type="Pfam" id="PF09130">
    <property type="entry name" value="DUF1932"/>
    <property type="match status" value="1"/>
</dbReference>
<feature type="domain" description="6-phosphogluconate dehydrogenase NADP-binding" evidence="2">
    <location>
        <begin position="5"/>
        <end position="151"/>
    </location>
</feature>
<dbReference type="SUPFAM" id="SSF48179">
    <property type="entry name" value="6-phosphogluconate dehydrogenase C-terminal domain-like"/>
    <property type="match status" value="1"/>
</dbReference>
<reference evidence="4" key="1">
    <citation type="submission" date="2014-09" db="EMBL/GenBank/DDBJ databases">
        <title>Genome sequence of the luminous mushroom Mycena chlorophos for searching fungal bioluminescence genes.</title>
        <authorList>
            <person name="Tanaka Y."/>
            <person name="Kasuga D."/>
            <person name="Oba Y."/>
            <person name="Hase S."/>
            <person name="Sato K."/>
            <person name="Oba Y."/>
            <person name="Sakakibara Y."/>
        </authorList>
    </citation>
    <scope>NUCLEOTIDE SEQUENCE</scope>
</reference>
<evidence type="ECO:0000256" key="1">
    <source>
        <dbReference type="ARBA" id="ARBA00007598"/>
    </source>
</evidence>
<keyword evidence="5" id="KW-1185">Reference proteome</keyword>
<dbReference type="Pfam" id="PF03446">
    <property type="entry name" value="NAD_binding_2"/>
    <property type="match status" value="1"/>
</dbReference>
<evidence type="ECO:0000313" key="5">
    <source>
        <dbReference type="Proteomes" id="UP000815677"/>
    </source>
</evidence>
<feature type="domain" description="Phosphogluconate dehydrogenase NAD-binding putative C-terminal" evidence="3">
    <location>
        <begin position="201"/>
        <end position="269"/>
    </location>
</feature>
<dbReference type="InterPro" id="IPR051265">
    <property type="entry name" value="HIBADH-related_NP60_sf"/>
</dbReference>
<dbReference type="InterPro" id="IPR015814">
    <property type="entry name" value="Pgluconate_DH_NAD-bd_C"/>
</dbReference>
<comment type="similarity">
    <text evidence="1">Belongs to the HIBADH-related family. NP60 subfamily.</text>
</comment>
<dbReference type="InterPro" id="IPR008927">
    <property type="entry name" value="6-PGluconate_DH-like_C_sf"/>
</dbReference>
<evidence type="ECO:0000259" key="3">
    <source>
        <dbReference type="Pfam" id="PF09130"/>
    </source>
</evidence>
<dbReference type="SUPFAM" id="SSF51735">
    <property type="entry name" value="NAD(P)-binding Rossmann-fold domains"/>
    <property type="match status" value="1"/>
</dbReference>
<dbReference type="EMBL" id="DF849392">
    <property type="protein sequence ID" value="GAT57117.1"/>
    <property type="molecule type" value="Genomic_DNA"/>
</dbReference>
<proteinExistence type="inferred from homology"/>
<dbReference type="PANTHER" id="PTHR43580:SF2">
    <property type="entry name" value="CYTOKINE-LIKE NUCLEAR FACTOR N-PAC"/>
    <property type="match status" value="1"/>
</dbReference>
<dbReference type="Gene3D" id="3.40.50.720">
    <property type="entry name" value="NAD(P)-binding Rossmann-like Domain"/>
    <property type="match status" value="1"/>
</dbReference>